<proteinExistence type="predicted"/>
<dbReference type="FunCoup" id="A0A136JIS0">
    <property type="interactions" value="17"/>
</dbReference>
<reference evidence="4" key="1">
    <citation type="submission" date="2016-02" db="EMBL/GenBank/DDBJ databases">
        <title>Draft genome sequence of Microdochium bolleyi, a fungal endophyte of beachgrass.</title>
        <authorList>
            <consortium name="DOE Joint Genome Institute"/>
            <person name="David A.S."/>
            <person name="May G."/>
            <person name="Haridas S."/>
            <person name="Lim J."/>
            <person name="Wang M."/>
            <person name="Labutti K."/>
            <person name="Lipzen A."/>
            <person name="Barry K."/>
            <person name="Grigoriev I.V."/>
        </authorList>
    </citation>
    <scope>NUCLEOTIDE SEQUENCE [LARGE SCALE GENOMIC DNA]</scope>
    <source>
        <strain evidence="4">J235TASD1</strain>
    </source>
</reference>
<dbReference type="AlphaFoldDB" id="A0A136JIS0"/>
<dbReference type="Proteomes" id="UP000070501">
    <property type="component" value="Unassembled WGS sequence"/>
</dbReference>
<dbReference type="EMBL" id="KQ964245">
    <property type="protein sequence ID" value="KXJ97038.1"/>
    <property type="molecule type" value="Genomic_DNA"/>
</dbReference>
<dbReference type="GO" id="GO:0005576">
    <property type="term" value="C:extracellular region"/>
    <property type="evidence" value="ECO:0007669"/>
    <property type="project" value="TreeGrafter"/>
</dbReference>
<evidence type="ECO:0000256" key="1">
    <source>
        <dbReference type="SAM" id="SignalP"/>
    </source>
</evidence>
<dbReference type="InterPro" id="IPR029482">
    <property type="entry name" value="HRXXH"/>
</dbReference>
<dbReference type="GO" id="GO:0005178">
    <property type="term" value="F:integrin binding"/>
    <property type="evidence" value="ECO:0007669"/>
    <property type="project" value="TreeGrafter"/>
</dbReference>
<evidence type="ECO:0000313" key="4">
    <source>
        <dbReference type="Proteomes" id="UP000070501"/>
    </source>
</evidence>
<name>A0A136JIS0_9PEZI</name>
<dbReference type="InParanoid" id="A0A136JIS0"/>
<dbReference type="GO" id="GO:0008270">
    <property type="term" value="F:zinc ion binding"/>
    <property type="evidence" value="ECO:0007669"/>
    <property type="project" value="TreeGrafter"/>
</dbReference>
<accession>A0A136JIS0</accession>
<feature type="signal peptide" evidence="1">
    <location>
        <begin position="1"/>
        <end position="23"/>
    </location>
</feature>
<dbReference type="PANTHER" id="PTHR39399:SF1">
    <property type="entry name" value="PROTEIN ZPS1"/>
    <property type="match status" value="1"/>
</dbReference>
<dbReference type="SUPFAM" id="SSF55486">
    <property type="entry name" value="Metalloproteases ('zincins'), catalytic domain"/>
    <property type="match status" value="1"/>
</dbReference>
<dbReference type="Gene3D" id="3.40.390.10">
    <property type="entry name" value="Collagenase (Catalytic Domain)"/>
    <property type="match status" value="1"/>
</dbReference>
<dbReference type="CDD" id="cd11307">
    <property type="entry name" value="M35_Asp_f2_like"/>
    <property type="match status" value="1"/>
</dbReference>
<feature type="domain" description="Putative peptidase" evidence="2">
    <location>
        <begin position="35"/>
        <end position="260"/>
    </location>
</feature>
<keyword evidence="1" id="KW-0732">Signal</keyword>
<dbReference type="GO" id="GO:0009277">
    <property type="term" value="C:fungal-type cell wall"/>
    <property type="evidence" value="ECO:0007669"/>
    <property type="project" value="TreeGrafter"/>
</dbReference>
<dbReference type="GO" id="GO:0009986">
    <property type="term" value="C:cell surface"/>
    <property type="evidence" value="ECO:0007669"/>
    <property type="project" value="TreeGrafter"/>
</dbReference>
<evidence type="ECO:0000313" key="3">
    <source>
        <dbReference type="EMBL" id="KXJ97038.1"/>
    </source>
</evidence>
<gene>
    <name evidence="3" type="ORF">Micbo1qcDRAFT_199778</name>
</gene>
<feature type="chain" id="PRO_5007293796" evidence="1">
    <location>
        <begin position="24"/>
        <end position="309"/>
    </location>
</feature>
<dbReference type="Pfam" id="PF13933">
    <property type="entry name" value="HRXXH"/>
    <property type="match status" value="1"/>
</dbReference>
<dbReference type="GO" id="GO:0008237">
    <property type="term" value="F:metallopeptidase activity"/>
    <property type="evidence" value="ECO:0007669"/>
    <property type="project" value="InterPro"/>
</dbReference>
<protein>
    <submittedName>
        <fullName evidence="3">Putative peptidase family-domain-containing protein</fullName>
    </submittedName>
</protein>
<keyword evidence="4" id="KW-1185">Reference proteome</keyword>
<dbReference type="OrthoDB" id="4689212at2759"/>
<dbReference type="PANTHER" id="PTHR39399">
    <property type="entry name" value="PROTEIN ZPS1"/>
    <property type="match status" value="1"/>
</dbReference>
<dbReference type="InterPro" id="IPR024079">
    <property type="entry name" value="MetalloPept_cat_dom_sf"/>
</dbReference>
<evidence type="ECO:0000259" key="2">
    <source>
        <dbReference type="Pfam" id="PF13933"/>
    </source>
</evidence>
<dbReference type="InterPro" id="IPR039124">
    <property type="entry name" value="PRA1-like"/>
</dbReference>
<organism evidence="3 4">
    <name type="scientific">Microdochium bolleyi</name>
    <dbReference type="NCBI Taxonomy" id="196109"/>
    <lineage>
        <taxon>Eukaryota</taxon>
        <taxon>Fungi</taxon>
        <taxon>Dikarya</taxon>
        <taxon>Ascomycota</taxon>
        <taxon>Pezizomycotina</taxon>
        <taxon>Sordariomycetes</taxon>
        <taxon>Xylariomycetidae</taxon>
        <taxon>Xylariales</taxon>
        <taxon>Microdochiaceae</taxon>
        <taxon>Microdochium</taxon>
    </lineage>
</organism>
<dbReference type="STRING" id="196109.A0A136JIS0"/>
<sequence length="309" mass="32790">MRSSVANSFTALLALGSSAVVEGASGRLNKRADVVTVTQTVSAASSSPTAWQWDAGAVRDIPIHPSCNATERAQLQRGFADAIKYAQHAKDHIMRFGNSSDQYVRYFGNAPTAEAAGWYDKIVNGDKKGLWFRCDDVDGNCSQDGWAGHWRGSNATMETVICPLSYTTRKPIEALCAFGYDIANGKLNTQFGIDLIHRLFHVPTVGEGVAEHYADTYAECLELAKTKPAEAVRNTHSLQYFALDVYAYDIALPGEGCTGKLKAQSSAGAPAAPAPTSAAATSTKAGAATQTSAAPAECHTHSDGVVHCV</sequence>